<keyword evidence="1" id="KW-0732">Signal</keyword>
<dbReference type="Proteomes" id="UP000824782">
    <property type="component" value="Unassembled WGS sequence"/>
</dbReference>
<comment type="caution">
    <text evidence="2">The sequence shown here is derived from an EMBL/GenBank/DDBJ whole genome shotgun (WGS) entry which is preliminary data.</text>
</comment>
<organism evidence="2 3">
    <name type="scientific">Engystomops pustulosus</name>
    <name type="common">Tungara frog</name>
    <name type="synonym">Physalaemus pustulosus</name>
    <dbReference type="NCBI Taxonomy" id="76066"/>
    <lineage>
        <taxon>Eukaryota</taxon>
        <taxon>Metazoa</taxon>
        <taxon>Chordata</taxon>
        <taxon>Craniata</taxon>
        <taxon>Vertebrata</taxon>
        <taxon>Euteleostomi</taxon>
        <taxon>Amphibia</taxon>
        <taxon>Batrachia</taxon>
        <taxon>Anura</taxon>
        <taxon>Neobatrachia</taxon>
        <taxon>Hyloidea</taxon>
        <taxon>Leptodactylidae</taxon>
        <taxon>Leiuperinae</taxon>
        <taxon>Engystomops</taxon>
    </lineage>
</organism>
<keyword evidence="3" id="KW-1185">Reference proteome</keyword>
<evidence type="ECO:0000256" key="1">
    <source>
        <dbReference type="SAM" id="SignalP"/>
    </source>
</evidence>
<sequence length="82" mass="9084">MVSIVRPFMMHLSVSAVLLVPNVVKSPAINSSSVIVLDLVCIPSSVLPILPNRPQFSLVFFTHLRANYLTTDHFLHQEKLSG</sequence>
<gene>
    <name evidence="2" type="ORF">GDO81_002969</name>
</gene>
<protein>
    <recommendedName>
        <fullName evidence="4">Secreted protein</fullName>
    </recommendedName>
</protein>
<evidence type="ECO:0008006" key="4">
    <source>
        <dbReference type="Google" id="ProtNLM"/>
    </source>
</evidence>
<evidence type="ECO:0000313" key="3">
    <source>
        <dbReference type="Proteomes" id="UP000824782"/>
    </source>
</evidence>
<dbReference type="AlphaFoldDB" id="A0AAV7DNY8"/>
<name>A0AAV7DNY8_ENGPU</name>
<evidence type="ECO:0000313" key="2">
    <source>
        <dbReference type="EMBL" id="KAG8599260.1"/>
    </source>
</evidence>
<dbReference type="EMBL" id="WNYA01000001">
    <property type="protein sequence ID" value="KAG8599260.1"/>
    <property type="molecule type" value="Genomic_DNA"/>
</dbReference>
<feature type="signal peptide" evidence="1">
    <location>
        <begin position="1"/>
        <end position="16"/>
    </location>
</feature>
<feature type="chain" id="PRO_5043395154" description="Secreted protein" evidence="1">
    <location>
        <begin position="17"/>
        <end position="82"/>
    </location>
</feature>
<proteinExistence type="predicted"/>
<reference evidence="2" key="1">
    <citation type="thesis" date="2020" institute="ProQuest LLC" country="789 East Eisenhower Parkway, Ann Arbor, MI, USA">
        <title>Comparative Genomics and Chromosome Evolution.</title>
        <authorList>
            <person name="Mudd A.B."/>
        </authorList>
    </citation>
    <scope>NUCLEOTIDE SEQUENCE</scope>
    <source>
        <strain evidence="2">237g6f4</strain>
        <tissue evidence="2">Blood</tissue>
    </source>
</reference>
<accession>A0AAV7DNY8</accession>